<keyword evidence="5" id="KW-0902">Two-component regulatory system</keyword>
<dbReference type="Gene3D" id="3.30.565.10">
    <property type="entry name" value="Histidine kinase-like ATPase, C-terminal domain"/>
    <property type="match status" value="1"/>
</dbReference>
<dbReference type="Pfam" id="PF00512">
    <property type="entry name" value="HisKA"/>
    <property type="match status" value="1"/>
</dbReference>
<dbReference type="PROSITE" id="PS50109">
    <property type="entry name" value="HIS_KIN"/>
    <property type="match status" value="1"/>
</dbReference>
<evidence type="ECO:0000256" key="2">
    <source>
        <dbReference type="ARBA" id="ARBA00012438"/>
    </source>
</evidence>
<sequence length="368" mass="41438">MATILVIEDEQDICEIISEILSEADHTVFTAPNGRMGIERAQETAPDLIICDIMMPELDGYGVLSYLRSQERFRTVPFIFLTAKAEKQQVREGMNLGADDYLSKPFTIRELIGAVEARLEKQQLWEQSSEERLGELRQNLTRSLPHEFLTPLNGILGYATFLCEEHEEIEPEDVYEMGMGIRASAQRLYHSIQNFLLYAQLELLKEDVQRSGELFTGQTEQLTGTVAARIQAIAERHHRSEDLAISLQDSPVAMPETWLIKVLEELVDNAFKFSEAGTPVEVGLTVTGEQVQLTVGDRGRGFQPEQIKQLGAYEQFDRKLYEQQGSGLGLEIVKRLVNLNRGTLEIESQPGELTQVRLTLPTQLSAAV</sequence>
<dbReference type="PROSITE" id="PS50110">
    <property type="entry name" value="RESPONSE_REGULATORY"/>
    <property type="match status" value="1"/>
</dbReference>
<feature type="modified residue" description="4-aspartylphosphate" evidence="6">
    <location>
        <position position="52"/>
    </location>
</feature>
<name>A0ABY5AN52_9CYAN</name>
<dbReference type="SMART" id="SM00448">
    <property type="entry name" value="REC"/>
    <property type="match status" value="1"/>
</dbReference>
<keyword evidence="4" id="KW-0808">Transferase</keyword>
<dbReference type="InterPro" id="IPR036097">
    <property type="entry name" value="HisK_dim/P_sf"/>
</dbReference>
<dbReference type="Gene3D" id="3.40.50.2300">
    <property type="match status" value="1"/>
</dbReference>
<dbReference type="PANTHER" id="PTHR43547:SF2">
    <property type="entry name" value="HYBRID SIGNAL TRANSDUCTION HISTIDINE KINASE C"/>
    <property type="match status" value="1"/>
</dbReference>
<evidence type="ECO:0000259" key="8">
    <source>
        <dbReference type="PROSITE" id="PS50110"/>
    </source>
</evidence>
<dbReference type="EC" id="2.7.13.3" evidence="2"/>
<dbReference type="SUPFAM" id="SSF55874">
    <property type="entry name" value="ATPase domain of HSP90 chaperone/DNA topoisomerase II/histidine kinase"/>
    <property type="match status" value="1"/>
</dbReference>
<evidence type="ECO:0000313" key="9">
    <source>
        <dbReference type="EMBL" id="USR89598.1"/>
    </source>
</evidence>
<feature type="domain" description="Response regulatory" evidence="8">
    <location>
        <begin position="3"/>
        <end position="119"/>
    </location>
</feature>
<dbReference type="CDD" id="cd00082">
    <property type="entry name" value="HisKA"/>
    <property type="match status" value="1"/>
</dbReference>
<dbReference type="RefSeq" id="WP_252660415.1">
    <property type="nucleotide sequence ID" value="NZ_CP098611.1"/>
</dbReference>
<gene>
    <name evidence="9" type="ORF">NEA10_11965</name>
</gene>
<dbReference type="Pfam" id="PF00072">
    <property type="entry name" value="Response_reg"/>
    <property type="match status" value="1"/>
</dbReference>
<evidence type="ECO:0000256" key="6">
    <source>
        <dbReference type="PROSITE-ProRule" id="PRU00169"/>
    </source>
</evidence>
<feature type="domain" description="Histidine kinase" evidence="7">
    <location>
        <begin position="143"/>
        <end position="364"/>
    </location>
</feature>
<dbReference type="PRINTS" id="PR00344">
    <property type="entry name" value="BCTRLSENSOR"/>
</dbReference>
<dbReference type="InterPro" id="IPR003594">
    <property type="entry name" value="HATPase_dom"/>
</dbReference>
<evidence type="ECO:0000256" key="1">
    <source>
        <dbReference type="ARBA" id="ARBA00000085"/>
    </source>
</evidence>
<organism evidence="9 10">
    <name type="scientific">Phormidium yuhuli AB48</name>
    <dbReference type="NCBI Taxonomy" id="2940671"/>
    <lineage>
        <taxon>Bacteria</taxon>
        <taxon>Bacillati</taxon>
        <taxon>Cyanobacteriota</taxon>
        <taxon>Cyanophyceae</taxon>
        <taxon>Oscillatoriophycideae</taxon>
        <taxon>Oscillatoriales</taxon>
        <taxon>Oscillatoriaceae</taxon>
        <taxon>Phormidium</taxon>
        <taxon>Phormidium yuhuli</taxon>
    </lineage>
</organism>
<dbReference type="Gene3D" id="1.10.287.130">
    <property type="match status" value="1"/>
</dbReference>
<keyword evidence="10" id="KW-1185">Reference proteome</keyword>
<evidence type="ECO:0000256" key="3">
    <source>
        <dbReference type="ARBA" id="ARBA00022553"/>
    </source>
</evidence>
<dbReference type="SUPFAM" id="SSF47384">
    <property type="entry name" value="Homodimeric domain of signal transducing histidine kinase"/>
    <property type="match status" value="1"/>
</dbReference>
<protein>
    <recommendedName>
        <fullName evidence="2">histidine kinase</fullName>
        <ecNumber evidence="2">2.7.13.3</ecNumber>
    </recommendedName>
</protein>
<keyword evidence="3 6" id="KW-0597">Phosphoprotein</keyword>
<dbReference type="InterPro" id="IPR003661">
    <property type="entry name" value="HisK_dim/P_dom"/>
</dbReference>
<dbReference type="Proteomes" id="UP001056708">
    <property type="component" value="Chromosome"/>
</dbReference>
<dbReference type="InterPro" id="IPR011006">
    <property type="entry name" value="CheY-like_superfamily"/>
</dbReference>
<evidence type="ECO:0000313" key="10">
    <source>
        <dbReference type="Proteomes" id="UP001056708"/>
    </source>
</evidence>
<dbReference type="InterPro" id="IPR004358">
    <property type="entry name" value="Sig_transdc_His_kin-like_C"/>
</dbReference>
<dbReference type="SMART" id="SM00387">
    <property type="entry name" value="HATPase_c"/>
    <property type="match status" value="1"/>
</dbReference>
<keyword evidence="4" id="KW-0418">Kinase</keyword>
<evidence type="ECO:0000256" key="5">
    <source>
        <dbReference type="ARBA" id="ARBA00023012"/>
    </source>
</evidence>
<dbReference type="InterPro" id="IPR036890">
    <property type="entry name" value="HATPase_C_sf"/>
</dbReference>
<dbReference type="InterPro" id="IPR005467">
    <property type="entry name" value="His_kinase_dom"/>
</dbReference>
<dbReference type="EMBL" id="CP098611">
    <property type="protein sequence ID" value="USR89598.1"/>
    <property type="molecule type" value="Genomic_DNA"/>
</dbReference>
<evidence type="ECO:0000256" key="4">
    <source>
        <dbReference type="ARBA" id="ARBA00022777"/>
    </source>
</evidence>
<dbReference type="SUPFAM" id="SSF52172">
    <property type="entry name" value="CheY-like"/>
    <property type="match status" value="1"/>
</dbReference>
<dbReference type="SMART" id="SM00388">
    <property type="entry name" value="HisKA"/>
    <property type="match status" value="1"/>
</dbReference>
<reference evidence="9" key="1">
    <citation type="submission" date="2022-06" db="EMBL/GenBank/DDBJ databases">
        <title>Genome sequence of Phormidium yuhuli AB48 isolated from an industrial photobioreactor environment.</title>
        <authorList>
            <person name="Qiu Y."/>
            <person name="Noonan A.J.C."/>
            <person name="Dofher K."/>
            <person name="Koch M."/>
            <person name="Kieft B."/>
            <person name="Lin X."/>
            <person name="Ziels R.M."/>
            <person name="Hallam S.J."/>
        </authorList>
    </citation>
    <scope>NUCLEOTIDE SEQUENCE</scope>
    <source>
        <strain evidence="9">AB48</strain>
    </source>
</reference>
<dbReference type="InterPro" id="IPR001789">
    <property type="entry name" value="Sig_transdc_resp-reg_receiver"/>
</dbReference>
<dbReference type="Pfam" id="PF02518">
    <property type="entry name" value="HATPase_c"/>
    <property type="match status" value="1"/>
</dbReference>
<dbReference type="CDD" id="cd17574">
    <property type="entry name" value="REC_OmpR"/>
    <property type="match status" value="1"/>
</dbReference>
<accession>A0ABY5AN52</accession>
<evidence type="ECO:0000259" key="7">
    <source>
        <dbReference type="PROSITE" id="PS50109"/>
    </source>
</evidence>
<dbReference type="PANTHER" id="PTHR43547">
    <property type="entry name" value="TWO-COMPONENT HISTIDINE KINASE"/>
    <property type="match status" value="1"/>
</dbReference>
<proteinExistence type="predicted"/>
<comment type="catalytic activity">
    <reaction evidence="1">
        <text>ATP + protein L-histidine = ADP + protein N-phospho-L-histidine.</text>
        <dbReference type="EC" id="2.7.13.3"/>
    </reaction>
</comment>